<comment type="caution">
    <text evidence="3">The sequence shown here is derived from an EMBL/GenBank/DDBJ whole genome shotgun (WGS) entry which is preliminary data.</text>
</comment>
<feature type="compositionally biased region" description="Low complexity" evidence="1">
    <location>
        <begin position="147"/>
        <end position="159"/>
    </location>
</feature>
<keyword evidence="2" id="KW-1133">Transmembrane helix</keyword>
<dbReference type="EMBL" id="DVGB01000075">
    <property type="protein sequence ID" value="HIR01806.1"/>
    <property type="molecule type" value="Genomic_DNA"/>
</dbReference>
<proteinExistence type="predicted"/>
<reference evidence="3" key="1">
    <citation type="submission" date="2020-10" db="EMBL/GenBank/DDBJ databases">
        <authorList>
            <person name="Gilroy R."/>
        </authorList>
    </citation>
    <scope>NUCLEOTIDE SEQUENCE</scope>
    <source>
        <strain evidence="3">ChiGjej1B1-2707</strain>
    </source>
</reference>
<keyword evidence="2" id="KW-0472">Membrane</keyword>
<gene>
    <name evidence="3" type="ORF">IAA69_06045</name>
</gene>
<protein>
    <submittedName>
        <fullName evidence="3">Histone-lysine N-methyltransferase</fullName>
    </submittedName>
</protein>
<reference evidence="3" key="2">
    <citation type="journal article" date="2021" name="PeerJ">
        <title>Extensive microbial diversity within the chicken gut microbiome revealed by metagenomics and culture.</title>
        <authorList>
            <person name="Gilroy R."/>
            <person name="Ravi A."/>
            <person name="Getino M."/>
            <person name="Pursley I."/>
            <person name="Horton D.L."/>
            <person name="Alikhan N.F."/>
            <person name="Baker D."/>
            <person name="Gharbi K."/>
            <person name="Hall N."/>
            <person name="Watson M."/>
            <person name="Adriaenssens E.M."/>
            <person name="Foster-Nyarko E."/>
            <person name="Jarju S."/>
            <person name="Secka A."/>
            <person name="Antonio M."/>
            <person name="Oren A."/>
            <person name="Chaudhuri R.R."/>
            <person name="La Ragione R."/>
            <person name="Hildebrand F."/>
            <person name="Pallen M.J."/>
        </authorList>
    </citation>
    <scope>NUCLEOTIDE SEQUENCE</scope>
    <source>
        <strain evidence="3">ChiGjej1B1-2707</strain>
    </source>
</reference>
<feature type="region of interest" description="Disordered" evidence="1">
    <location>
        <begin position="140"/>
        <end position="159"/>
    </location>
</feature>
<feature type="region of interest" description="Disordered" evidence="1">
    <location>
        <begin position="69"/>
        <end position="94"/>
    </location>
</feature>
<organism evidence="3 4">
    <name type="scientific">Candidatus Aveggerthella stercoripullorum</name>
    <dbReference type="NCBI Taxonomy" id="2840688"/>
    <lineage>
        <taxon>Bacteria</taxon>
        <taxon>Bacillati</taxon>
        <taxon>Actinomycetota</taxon>
        <taxon>Coriobacteriia</taxon>
        <taxon>Eggerthellales</taxon>
        <taxon>Eggerthellaceae</taxon>
        <taxon>Eggerthellaceae incertae sedis</taxon>
        <taxon>Candidatus Aveggerthella</taxon>
    </lineage>
</organism>
<evidence type="ECO:0000313" key="4">
    <source>
        <dbReference type="Proteomes" id="UP000824261"/>
    </source>
</evidence>
<accession>A0A9D1A0U7</accession>
<feature type="transmembrane region" description="Helical" evidence="2">
    <location>
        <begin position="103"/>
        <end position="126"/>
    </location>
</feature>
<dbReference type="AlphaFoldDB" id="A0A9D1A0U7"/>
<evidence type="ECO:0000256" key="2">
    <source>
        <dbReference type="SAM" id="Phobius"/>
    </source>
</evidence>
<name>A0A9D1A0U7_9ACTN</name>
<evidence type="ECO:0000256" key="1">
    <source>
        <dbReference type="SAM" id="MobiDB-lite"/>
    </source>
</evidence>
<feature type="region of interest" description="Disordered" evidence="1">
    <location>
        <begin position="19"/>
        <end position="40"/>
    </location>
</feature>
<sequence length="351" mass="37387">MSEGGAYAVYDGAEEPAPVYEGAHAASDDEESTLGFGDHYQDYYNQSYDDAQAGPDALTSLEPMKTTSFQPIGKQQRPPRGSHAKPEPQLSERQLKSRRMRRVLIAVILVIIALMVVLGILLFQFVRVSQNAVIQQVQQEGSQTIESTEGTGDATDATSAAVRTTEVPLLTSVMGMGQDEAIAAIGHGAVVSGSLDVNEEGNPIRQRVTVVLTEEPADALSGTPTVYLGLNEEGKVIMAGYSAATASLGYGNLSFADAVQNENIVEKTLDEAGLSVPAGSAVLPEDRAAYCTYASDGTTLVEENCTFNGEADVNGTRYTWSSMLMYNYTAANASGNLADTIRQIYIYINAA</sequence>
<dbReference type="Proteomes" id="UP000824261">
    <property type="component" value="Unassembled WGS sequence"/>
</dbReference>
<evidence type="ECO:0000313" key="3">
    <source>
        <dbReference type="EMBL" id="HIR01806.1"/>
    </source>
</evidence>
<keyword evidence="2" id="KW-0812">Transmembrane</keyword>